<keyword evidence="2" id="KW-1185">Reference proteome</keyword>
<dbReference type="AlphaFoldDB" id="A0A9P0G6Y9"/>
<dbReference type="EMBL" id="OV651813">
    <property type="protein sequence ID" value="CAH1099170.1"/>
    <property type="molecule type" value="Genomic_DNA"/>
</dbReference>
<name>A0A9P0G6Y9_9CUCU</name>
<evidence type="ECO:0000313" key="1">
    <source>
        <dbReference type="EMBL" id="CAH1099170.1"/>
    </source>
</evidence>
<organism evidence="1 2">
    <name type="scientific">Psylliodes chrysocephalus</name>
    <dbReference type="NCBI Taxonomy" id="3402493"/>
    <lineage>
        <taxon>Eukaryota</taxon>
        <taxon>Metazoa</taxon>
        <taxon>Ecdysozoa</taxon>
        <taxon>Arthropoda</taxon>
        <taxon>Hexapoda</taxon>
        <taxon>Insecta</taxon>
        <taxon>Pterygota</taxon>
        <taxon>Neoptera</taxon>
        <taxon>Endopterygota</taxon>
        <taxon>Coleoptera</taxon>
        <taxon>Polyphaga</taxon>
        <taxon>Cucujiformia</taxon>
        <taxon>Chrysomeloidea</taxon>
        <taxon>Chrysomelidae</taxon>
        <taxon>Galerucinae</taxon>
        <taxon>Alticini</taxon>
        <taxon>Psylliodes</taxon>
    </lineage>
</organism>
<dbReference type="OrthoDB" id="6755725at2759"/>
<reference evidence="1" key="1">
    <citation type="submission" date="2022-01" db="EMBL/GenBank/DDBJ databases">
        <authorList>
            <person name="King R."/>
        </authorList>
    </citation>
    <scope>NUCLEOTIDE SEQUENCE</scope>
</reference>
<accession>A0A9P0G6Y9</accession>
<gene>
    <name evidence="1" type="ORF">PSYICH_LOCUS133</name>
</gene>
<sequence length="172" mass="20192">MDFQKKLPISNISTNDVYYKRQLSFYSFNTHVISKLDSYFYCYSENVVAKGSEEVVSMLHHFIFTQLDKTPLREIQIESIHPRYLSYRSNYNGATETSLIRTASINQTKMPGPNEFFLPDKKYIEPIPISLEKWDNLQQLKTFCENDGVSEFYGNLPHKLTRKVKKKRKCVA</sequence>
<proteinExistence type="predicted"/>
<dbReference type="Proteomes" id="UP001153636">
    <property type="component" value="Chromosome 1"/>
</dbReference>
<protein>
    <submittedName>
        <fullName evidence="1">Uncharacterized protein</fullName>
    </submittedName>
</protein>
<evidence type="ECO:0000313" key="2">
    <source>
        <dbReference type="Proteomes" id="UP001153636"/>
    </source>
</evidence>